<evidence type="ECO:0000256" key="1">
    <source>
        <dbReference type="SAM" id="Phobius"/>
    </source>
</evidence>
<organism evidence="2 3">
    <name type="scientific">Psophocarpus tetragonolobus</name>
    <name type="common">Winged bean</name>
    <name type="synonym">Dolichos tetragonolobus</name>
    <dbReference type="NCBI Taxonomy" id="3891"/>
    <lineage>
        <taxon>Eukaryota</taxon>
        <taxon>Viridiplantae</taxon>
        <taxon>Streptophyta</taxon>
        <taxon>Embryophyta</taxon>
        <taxon>Tracheophyta</taxon>
        <taxon>Spermatophyta</taxon>
        <taxon>Magnoliopsida</taxon>
        <taxon>eudicotyledons</taxon>
        <taxon>Gunneridae</taxon>
        <taxon>Pentapetalae</taxon>
        <taxon>rosids</taxon>
        <taxon>fabids</taxon>
        <taxon>Fabales</taxon>
        <taxon>Fabaceae</taxon>
        <taxon>Papilionoideae</taxon>
        <taxon>50 kb inversion clade</taxon>
        <taxon>NPAAA clade</taxon>
        <taxon>indigoferoid/millettioid clade</taxon>
        <taxon>Phaseoleae</taxon>
        <taxon>Psophocarpus</taxon>
    </lineage>
</organism>
<dbReference type="Proteomes" id="UP001386955">
    <property type="component" value="Unassembled WGS sequence"/>
</dbReference>
<name>A0AAN9SPA6_PSOTE</name>
<keyword evidence="1" id="KW-1133">Transmembrane helix</keyword>
<gene>
    <name evidence="2" type="ORF">VNO78_13611</name>
</gene>
<reference evidence="2 3" key="1">
    <citation type="submission" date="2024-01" db="EMBL/GenBank/DDBJ databases">
        <title>The genomes of 5 underutilized Papilionoideae crops provide insights into root nodulation and disease resistanc.</title>
        <authorList>
            <person name="Jiang F."/>
        </authorList>
    </citation>
    <scope>NUCLEOTIDE SEQUENCE [LARGE SCALE GENOMIC DNA]</scope>
    <source>
        <strain evidence="2">DUOXIRENSHENG_FW03</strain>
        <tissue evidence="2">Leaves</tissue>
    </source>
</reference>
<protein>
    <submittedName>
        <fullName evidence="2">Uncharacterized protein</fullName>
    </submittedName>
</protein>
<comment type="caution">
    <text evidence="2">The sequence shown here is derived from an EMBL/GenBank/DDBJ whole genome shotgun (WGS) entry which is preliminary data.</text>
</comment>
<proteinExistence type="predicted"/>
<keyword evidence="1" id="KW-0472">Membrane</keyword>
<evidence type="ECO:0000313" key="3">
    <source>
        <dbReference type="Proteomes" id="UP001386955"/>
    </source>
</evidence>
<evidence type="ECO:0000313" key="2">
    <source>
        <dbReference type="EMBL" id="KAK7401819.1"/>
    </source>
</evidence>
<sequence>MYELRISVSENVKWRECEAESRVEGKVKALLNAVASPLSLSLSLELVLVLVQAIKGRGLWRQTERDLTHKLETLLKKEAFFAAILFVFHLGILFVFAFAVFSLLGCFLASKFLSFLMLRWWVTWIL</sequence>
<feature type="transmembrane region" description="Helical" evidence="1">
    <location>
        <begin position="79"/>
        <end position="109"/>
    </location>
</feature>
<dbReference type="AlphaFoldDB" id="A0AAN9SPA6"/>
<keyword evidence="1" id="KW-0812">Transmembrane</keyword>
<dbReference type="EMBL" id="JAYMYS010000003">
    <property type="protein sequence ID" value="KAK7401819.1"/>
    <property type="molecule type" value="Genomic_DNA"/>
</dbReference>
<keyword evidence="3" id="KW-1185">Reference proteome</keyword>
<accession>A0AAN9SPA6</accession>